<proteinExistence type="predicted"/>
<protein>
    <submittedName>
        <fullName evidence="6">NAD(P)-dependent oxidoreductase</fullName>
    </submittedName>
</protein>
<dbReference type="GO" id="GO:0050661">
    <property type="term" value="F:NADP binding"/>
    <property type="evidence" value="ECO:0007669"/>
    <property type="project" value="InterPro"/>
</dbReference>
<evidence type="ECO:0000256" key="1">
    <source>
        <dbReference type="ARBA" id="ARBA00023002"/>
    </source>
</evidence>
<evidence type="ECO:0000256" key="2">
    <source>
        <dbReference type="ARBA" id="ARBA00023027"/>
    </source>
</evidence>
<evidence type="ECO:0000313" key="7">
    <source>
        <dbReference type="Proteomes" id="UP000326881"/>
    </source>
</evidence>
<dbReference type="InterPro" id="IPR008927">
    <property type="entry name" value="6-PGluconate_DH-like_C_sf"/>
</dbReference>
<dbReference type="AlphaFoldDB" id="A0A5Q0C9D6"/>
<dbReference type="PANTHER" id="PTHR43060:SF15">
    <property type="entry name" value="3-HYDROXYISOBUTYRATE DEHYDROGENASE-LIKE 1, MITOCHONDRIAL-RELATED"/>
    <property type="match status" value="1"/>
</dbReference>
<organism evidence="6 7">
    <name type="scientific">Rhizobium grahamii</name>
    <dbReference type="NCBI Taxonomy" id="1120045"/>
    <lineage>
        <taxon>Bacteria</taxon>
        <taxon>Pseudomonadati</taxon>
        <taxon>Pseudomonadota</taxon>
        <taxon>Alphaproteobacteria</taxon>
        <taxon>Hyphomicrobiales</taxon>
        <taxon>Rhizobiaceae</taxon>
        <taxon>Rhizobium/Agrobacterium group</taxon>
        <taxon>Rhizobium</taxon>
    </lineage>
</organism>
<name>A0A5Q0C9D6_9HYPH</name>
<evidence type="ECO:0000259" key="4">
    <source>
        <dbReference type="Pfam" id="PF03446"/>
    </source>
</evidence>
<evidence type="ECO:0000256" key="3">
    <source>
        <dbReference type="PIRSR" id="PIRSR000103-1"/>
    </source>
</evidence>
<dbReference type="GO" id="GO:0051287">
    <property type="term" value="F:NAD binding"/>
    <property type="evidence" value="ECO:0007669"/>
    <property type="project" value="InterPro"/>
</dbReference>
<dbReference type="Proteomes" id="UP000326881">
    <property type="component" value="Chromosome"/>
</dbReference>
<feature type="domain" description="3-hydroxyisobutyrate dehydrogenase-like NAD-binding" evidence="5">
    <location>
        <begin position="167"/>
        <end position="284"/>
    </location>
</feature>
<reference evidence="6 7" key="1">
    <citation type="submission" date="2019-08" db="EMBL/GenBank/DDBJ databases">
        <title>Prosopis cineraria nodule microbiome.</title>
        <authorList>
            <person name="Ali R."/>
            <person name="Chaluvadi S.R."/>
            <person name="Wang X."/>
        </authorList>
    </citation>
    <scope>NUCLEOTIDE SEQUENCE [LARGE SCALE GENOMIC DNA]</scope>
    <source>
        <strain evidence="6 7">BG7</strain>
    </source>
</reference>
<dbReference type="Gene3D" id="1.10.1040.10">
    <property type="entry name" value="N-(1-d-carboxylethyl)-l-norvaline Dehydrogenase, domain 2"/>
    <property type="match status" value="1"/>
</dbReference>
<dbReference type="Gene3D" id="3.40.50.720">
    <property type="entry name" value="NAD(P)-binding Rossmann-like Domain"/>
    <property type="match status" value="1"/>
</dbReference>
<dbReference type="OrthoDB" id="9812907at2"/>
<dbReference type="KEGG" id="rgr:FZ934_11680"/>
<dbReference type="InterPro" id="IPR015815">
    <property type="entry name" value="HIBADH-related"/>
</dbReference>
<dbReference type="InterPro" id="IPR006115">
    <property type="entry name" value="6PGDH_NADP-bd"/>
</dbReference>
<accession>A0A5Q0C9D6</accession>
<evidence type="ECO:0000313" key="6">
    <source>
        <dbReference type="EMBL" id="QFY61014.1"/>
    </source>
</evidence>
<dbReference type="SUPFAM" id="SSF48179">
    <property type="entry name" value="6-phosphogluconate dehydrogenase C-terminal domain-like"/>
    <property type="match status" value="1"/>
</dbReference>
<keyword evidence="7" id="KW-1185">Reference proteome</keyword>
<dbReference type="InterPro" id="IPR013328">
    <property type="entry name" value="6PGD_dom2"/>
</dbReference>
<keyword evidence="1" id="KW-0560">Oxidoreductase</keyword>
<dbReference type="Pfam" id="PF03446">
    <property type="entry name" value="NAD_binding_2"/>
    <property type="match status" value="1"/>
</dbReference>
<dbReference type="RefSeq" id="WP_153271184.1">
    <property type="nucleotide sequence ID" value="NZ_CP043498.1"/>
</dbReference>
<dbReference type="InterPro" id="IPR029154">
    <property type="entry name" value="HIBADH-like_NADP-bd"/>
</dbReference>
<sequence length="298" mass="30305">MGAAPRSIAFLGTGLMGAPMARRLLDAGFAVTVWNRDATKAQALAKDGAVVAETPSLAARGAAVVFTMLSDGKAVEDVLFLQGVAEALPQNATVIDCSSIAPAQARDHATRLAARGIRHLDAPVSGGVVGAAAGTLAIMAGGDGTLIAELADVFAPLGRVTHVGPSGTGQLAKLGNQQIVAVTIGAIAEAMMLVQAGGGSPEAFRRAIRGGFAESRILDIHGQRMVSREFGHAGPSKLQLKDLNNILAVAEDLSLVLPLTEAVRAEFAAFVEDGGADVDHSGLLLQLEKQNAGGRGPA</sequence>
<evidence type="ECO:0000259" key="5">
    <source>
        <dbReference type="Pfam" id="PF14833"/>
    </source>
</evidence>
<dbReference type="PIRSF" id="PIRSF000103">
    <property type="entry name" value="HIBADH"/>
    <property type="match status" value="1"/>
</dbReference>
<dbReference type="GO" id="GO:0016491">
    <property type="term" value="F:oxidoreductase activity"/>
    <property type="evidence" value="ECO:0007669"/>
    <property type="project" value="UniProtKB-KW"/>
</dbReference>
<dbReference type="PANTHER" id="PTHR43060">
    <property type="entry name" value="3-HYDROXYISOBUTYRATE DEHYDROGENASE-LIKE 1, MITOCHONDRIAL-RELATED"/>
    <property type="match status" value="1"/>
</dbReference>
<feature type="domain" description="6-phosphogluconate dehydrogenase NADP-binding" evidence="4">
    <location>
        <begin position="7"/>
        <end position="164"/>
    </location>
</feature>
<dbReference type="InterPro" id="IPR036291">
    <property type="entry name" value="NAD(P)-bd_dom_sf"/>
</dbReference>
<dbReference type="EMBL" id="CP043498">
    <property type="protein sequence ID" value="QFY61014.1"/>
    <property type="molecule type" value="Genomic_DNA"/>
</dbReference>
<feature type="active site" evidence="3">
    <location>
        <position position="173"/>
    </location>
</feature>
<keyword evidence="2" id="KW-0520">NAD</keyword>
<dbReference type="Pfam" id="PF14833">
    <property type="entry name" value="NAD_binding_11"/>
    <property type="match status" value="1"/>
</dbReference>
<gene>
    <name evidence="6" type="ORF">FZ934_11680</name>
</gene>
<dbReference type="SUPFAM" id="SSF51735">
    <property type="entry name" value="NAD(P)-binding Rossmann-fold domains"/>
    <property type="match status" value="1"/>
</dbReference>